<accession>B9TKM0</accession>
<dbReference type="EMBL" id="EQ985486">
    <property type="protein sequence ID" value="EEF23595.1"/>
    <property type="molecule type" value="Genomic_DNA"/>
</dbReference>
<name>B9TKM0_RICCO</name>
<keyword evidence="2" id="KW-1185">Reference proteome</keyword>
<dbReference type="AlphaFoldDB" id="B9TKM0"/>
<reference evidence="2" key="1">
    <citation type="journal article" date="2010" name="Nat. Biotechnol.">
        <title>Draft genome sequence of the oilseed species Ricinus communis.</title>
        <authorList>
            <person name="Chan A.P."/>
            <person name="Crabtree J."/>
            <person name="Zhao Q."/>
            <person name="Lorenzi H."/>
            <person name="Orvis J."/>
            <person name="Puiu D."/>
            <person name="Melake-Berhan A."/>
            <person name="Jones K.M."/>
            <person name="Redman J."/>
            <person name="Chen G."/>
            <person name="Cahoon E.B."/>
            <person name="Gedil M."/>
            <person name="Stanke M."/>
            <person name="Haas B.J."/>
            <person name="Wortman J.R."/>
            <person name="Fraser-Liggett C.M."/>
            <person name="Ravel J."/>
            <person name="Rabinowicz P.D."/>
        </authorList>
    </citation>
    <scope>NUCLEOTIDE SEQUENCE [LARGE SCALE GENOMIC DNA]</scope>
    <source>
        <strain evidence="2">cv. Hale</strain>
    </source>
</reference>
<feature type="non-terminal residue" evidence="1">
    <location>
        <position position="1"/>
    </location>
</feature>
<evidence type="ECO:0000313" key="2">
    <source>
        <dbReference type="Proteomes" id="UP000008311"/>
    </source>
</evidence>
<protein>
    <submittedName>
        <fullName evidence="1">Uncharacterized protein</fullName>
    </submittedName>
</protein>
<evidence type="ECO:0000313" key="1">
    <source>
        <dbReference type="EMBL" id="EEF23595.1"/>
    </source>
</evidence>
<organism evidence="1 2">
    <name type="scientific">Ricinus communis</name>
    <name type="common">Castor bean</name>
    <dbReference type="NCBI Taxonomy" id="3988"/>
    <lineage>
        <taxon>Eukaryota</taxon>
        <taxon>Viridiplantae</taxon>
        <taxon>Streptophyta</taxon>
        <taxon>Embryophyta</taxon>
        <taxon>Tracheophyta</taxon>
        <taxon>Spermatophyta</taxon>
        <taxon>Magnoliopsida</taxon>
        <taxon>eudicotyledons</taxon>
        <taxon>Gunneridae</taxon>
        <taxon>Pentapetalae</taxon>
        <taxon>rosids</taxon>
        <taxon>fabids</taxon>
        <taxon>Malpighiales</taxon>
        <taxon>Euphorbiaceae</taxon>
        <taxon>Acalyphoideae</taxon>
        <taxon>Acalypheae</taxon>
        <taxon>Ricinus</taxon>
    </lineage>
</organism>
<dbReference type="Proteomes" id="UP000008311">
    <property type="component" value="Unassembled WGS sequence"/>
</dbReference>
<dbReference type="InParanoid" id="B9TKM0"/>
<sequence length="107" mass="11812">RHAHRARIAILTDRGVANGGRTGRGVSETNVFLVGQVLPPQRNLQRAVAAHRNIRQREARIDEAVIVATMQALDITGSHEGVFMATERVEAIFVRIRYIDMGVKGAE</sequence>
<gene>
    <name evidence="1" type="ORF">RCOM_1864840</name>
</gene>
<proteinExistence type="predicted"/>